<dbReference type="EMBL" id="CM042886">
    <property type="protein sequence ID" value="KAI4341264.1"/>
    <property type="molecule type" value="Genomic_DNA"/>
</dbReference>
<evidence type="ECO:0000313" key="1">
    <source>
        <dbReference type="EMBL" id="KAI4341264.1"/>
    </source>
</evidence>
<name>A0ACB9NX50_9MYRT</name>
<proteinExistence type="predicted"/>
<sequence>MTYNSMDVQIHNLEQEAYCAVLRAFKAQSDALSWDKESLITELRNELGVSHDEHRELLSRVNSDDVICRISHVTTQGELLSIAQKAFQLCLIKWLSYWAMYPKIVFEFWNFCLLPLGNGDKVGPSRPMHEVLPSPTFSRKKRKTSGRHALVYDIHTANETWEWVNFKEISPMDIRWEEDLAITHHSSIVGLGHGYKRRSGPGPGPGRGRMMARNKNDYLPMQNGVERKLPDDIELFDTELLVKEVERVFDANQPDPAAVAKAKRLLKEHEQALVDAISRLGEASDGESDGQPTHLLGQQLIGH</sequence>
<dbReference type="Proteomes" id="UP001057402">
    <property type="component" value="Chromosome 7"/>
</dbReference>
<protein>
    <submittedName>
        <fullName evidence="1">Uncharacterized protein</fullName>
    </submittedName>
</protein>
<comment type="caution">
    <text evidence="1">The sequence shown here is derived from an EMBL/GenBank/DDBJ whole genome shotgun (WGS) entry which is preliminary data.</text>
</comment>
<reference evidence="2" key="1">
    <citation type="journal article" date="2023" name="Front. Plant Sci.">
        <title>Chromosomal-level genome assembly of Melastoma candidum provides insights into trichome evolution.</title>
        <authorList>
            <person name="Zhong Y."/>
            <person name="Wu W."/>
            <person name="Sun C."/>
            <person name="Zou P."/>
            <person name="Liu Y."/>
            <person name="Dai S."/>
            <person name="Zhou R."/>
        </authorList>
    </citation>
    <scope>NUCLEOTIDE SEQUENCE [LARGE SCALE GENOMIC DNA]</scope>
</reference>
<organism evidence="1 2">
    <name type="scientific">Melastoma candidum</name>
    <dbReference type="NCBI Taxonomy" id="119954"/>
    <lineage>
        <taxon>Eukaryota</taxon>
        <taxon>Viridiplantae</taxon>
        <taxon>Streptophyta</taxon>
        <taxon>Embryophyta</taxon>
        <taxon>Tracheophyta</taxon>
        <taxon>Spermatophyta</taxon>
        <taxon>Magnoliopsida</taxon>
        <taxon>eudicotyledons</taxon>
        <taxon>Gunneridae</taxon>
        <taxon>Pentapetalae</taxon>
        <taxon>rosids</taxon>
        <taxon>malvids</taxon>
        <taxon>Myrtales</taxon>
        <taxon>Melastomataceae</taxon>
        <taxon>Melastomatoideae</taxon>
        <taxon>Melastomateae</taxon>
        <taxon>Melastoma</taxon>
    </lineage>
</organism>
<accession>A0ACB9NX50</accession>
<gene>
    <name evidence="1" type="ORF">MLD38_026007</name>
</gene>
<evidence type="ECO:0000313" key="2">
    <source>
        <dbReference type="Proteomes" id="UP001057402"/>
    </source>
</evidence>
<keyword evidence="2" id="KW-1185">Reference proteome</keyword>